<dbReference type="AlphaFoldDB" id="A0AAW0AQ98"/>
<name>A0AAW0AQ98_9AGAR</name>
<feature type="domain" description="F-box" evidence="2">
    <location>
        <begin position="48"/>
        <end position="102"/>
    </location>
</feature>
<protein>
    <submittedName>
        <fullName evidence="3">F-box domain-containing protein</fullName>
    </submittedName>
</protein>
<evidence type="ECO:0000313" key="4">
    <source>
        <dbReference type="Proteomes" id="UP001362999"/>
    </source>
</evidence>
<accession>A0AAW0AQ98</accession>
<dbReference type="EMBL" id="JAWWNJ010000057">
    <property type="protein sequence ID" value="KAK7014272.1"/>
    <property type="molecule type" value="Genomic_DNA"/>
</dbReference>
<dbReference type="SUPFAM" id="SSF52047">
    <property type="entry name" value="RNI-like"/>
    <property type="match status" value="1"/>
</dbReference>
<organism evidence="3 4">
    <name type="scientific">Favolaschia claudopus</name>
    <dbReference type="NCBI Taxonomy" id="2862362"/>
    <lineage>
        <taxon>Eukaryota</taxon>
        <taxon>Fungi</taxon>
        <taxon>Dikarya</taxon>
        <taxon>Basidiomycota</taxon>
        <taxon>Agaricomycotina</taxon>
        <taxon>Agaricomycetes</taxon>
        <taxon>Agaricomycetidae</taxon>
        <taxon>Agaricales</taxon>
        <taxon>Marasmiineae</taxon>
        <taxon>Mycenaceae</taxon>
        <taxon>Favolaschia</taxon>
    </lineage>
</organism>
<reference evidence="3 4" key="1">
    <citation type="journal article" date="2024" name="J Genomics">
        <title>Draft genome sequencing and assembly of Favolaschia claudopus CIRM-BRFM 2984 isolated from oak limbs.</title>
        <authorList>
            <person name="Navarro D."/>
            <person name="Drula E."/>
            <person name="Chaduli D."/>
            <person name="Cazenave R."/>
            <person name="Ahrendt S."/>
            <person name="Wang J."/>
            <person name="Lipzen A."/>
            <person name="Daum C."/>
            <person name="Barry K."/>
            <person name="Grigoriev I.V."/>
            <person name="Favel A."/>
            <person name="Rosso M.N."/>
            <person name="Martin F."/>
        </authorList>
    </citation>
    <scope>NUCLEOTIDE SEQUENCE [LARGE SCALE GENOMIC DNA]</scope>
    <source>
        <strain evidence="3 4">CIRM-BRFM 2984</strain>
    </source>
</reference>
<dbReference type="Proteomes" id="UP001362999">
    <property type="component" value="Unassembled WGS sequence"/>
</dbReference>
<keyword evidence="4" id="KW-1185">Reference proteome</keyword>
<dbReference type="InterPro" id="IPR032675">
    <property type="entry name" value="LRR_dom_sf"/>
</dbReference>
<dbReference type="Pfam" id="PF12937">
    <property type="entry name" value="F-box-like"/>
    <property type="match status" value="1"/>
</dbReference>
<evidence type="ECO:0000259" key="2">
    <source>
        <dbReference type="Pfam" id="PF12937"/>
    </source>
</evidence>
<dbReference type="InterPro" id="IPR001810">
    <property type="entry name" value="F-box_dom"/>
</dbReference>
<gene>
    <name evidence="3" type="ORF">R3P38DRAFT_3002971</name>
</gene>
<proteinExistence type="predicted"/>
<sequence length="350" mass="39328">MLASLEADRCRILNLESQILELQQAILTLETEQDVVQSRLDGYKYPVLTLPNEIISEIFLWFIPSYPSPPPLAGSTSPTSLTHVCRRWREIAIAIPQLWRAVEFTDIIPLEQQEHLGALWIDRSKLFPVSVRLCTSVGSLPALSALVPYMPRCEHLTLSFDTLRMEYSSMPLLRDLSVDVKRTCSLSARLVFQDTPKLRRVVLGSFVIGRIDLPWAQLTSLSLNQAFVSESEIILRQTPRLVYLAVDFIMISSDSDSVYPDILLLDLQTCLLHSELGVPYPEFFCSLVAPSLRRLELSGGFVEEDDCIDSLKSFISKSGCEISHLLIAGQYDVGEAYLQAFPSIPVFCEG</sequence>
<comment type="caution">
    <text evidence="3">The sequence shown here is derived from an EMBL/GenBank/DDBJ whole genome shotgun (WGS) entry which is preliminary data.</text>
</comment>
<evidence type="ECO:0000256" key="1">
    <source>
        <dbReference type="SAM" id="Coils"/>
    </source>
</evidence>
<keyword evidence="1" id="KW-0175">Coiled coil</keyword>
<dbReference type="Gene3D" id="3.80.10.10">
    <property type="entry name" value="Ribonuclease Inhibitor"/>
    <property type="match status" value="1"/>
</dbReference>
<evidence type="ECO:0000313" key="3">
    <source>
        <dbReference type="EMBL" id="KAK7014272.1"/>
    </source>
</evidence>
<feature type="coiled-coil region" evidence="1">
    <location>
        <begin position="5"/>
        <end position="32"/>
    </location>
</feature>